<sequence>MALSLSAWLGALVGKVVVLLVARTAISFWATAATTLLAWSGRLDGLLKPKRGGAGRAKRQARLARGRPRWPPRQEGAALCALSLAEKRVTTESKRTRVKQSSTLPGVPARRPGVASAKVRRRERARGSTSEGDKAAGWPAGWAVLVVTGRRLSGRLACFWLGVGCGPRALLACALPCLAWPGWLACPLPCLLAWPAGFSRAWPRRLALAPARLPLSPCRPAAARAAERPEGASKQKQAARQQAACGKQQAAGSRQQAAAGSSRQQQPAGRQASHLDLAGLGLGPPSLA</sequence>
<evidence type="ECO:0000256" key="1">
    <source>
        <dbReference type="SAM" id="MobiDB-lite"/>
    </source>
</evidence>
<feature type="compositionally biased region" description="Low complexity" evidence="1">
    <location>
        <begin position="234"/>
        <end position="288"/>
    </location>
</feature>
<dbReference type="AlphaFoldDB" id="A0A5C3EWC7"/>
<name>A0A5C3EWC7_9BASI</name>
<feature type="region of interest" description="Disordered" evidence="1">
    <location>
        <begin position="92"/>
        <end position="133"/>
    </location>
</feature>
<evidence type="ECO:0000313" key="2">
    <source>
        <dbReference type="EMBL" id="SPO36518.1"/>
    </source>
</evidence>
<reference evidence="2 3" key="1">
    <citation type="submission" date="2018-03" db="EMBL/GenBank/DDBJ databases">
        <authorList>
            <person name="Guldener U."/>
        </authorList>
    </citation>
    <scope>NUCLEOTIDE SEQUENCE [LARGE SCALE GENOMIC DNA]</scope>
    <source>
        <strain evidence="2 3">DAOM196992</strain>
    </source>
</reference>
<protein>
    <submittedName>
        <fullName evidence="2">Uncharacterized protein</fullName>
    </submittedName>
</protein>
<evidence type="ECO:0000313" key="3">
    <source>
        <dbReference type="Proteomes" id="UP000323386"/>
    </source>
</evidence>
<dbReference type="EMBL" id="OOIP01000004">
    <property type="protein sequence ID" value="SPO36518.1"/>
    <property type="molecule type" value="Genomic_DNA"/>
</dbReference>
<keyword evidence="3" id="KW-1185">Reference proteome</keyword>
<organism evidence="2 3">
    <name type="scientific">Pseudozyma flocculosa</name>
    <dbReference type="NCBI Taxonomy" id="84751"/>
    <lineage>
        <taxon>Eukaryota</taxon>
        <taxon>Fungi</taxon>
        <taxon>Dikarya</taxon>
        <taxon>Basidiomycota</taxon>
        <taxon>Ustilaginomycotina</taxon>
        <taxon>Ustilaginomycetes</taxon>
        <taxon>Ustilaginales</taxon>
        <taxon>Ustilaginaceae</taxon>
        <taxon>Pseudozyma</taxon>
    </lineage>
</organism>
<accession>A0A5C3EWC7</accession>
<feature type="region of interest" description="Disordered" evidence="1">
    <location>
        <begin position="224"/>
        <end position="288"/>
    </location>
</feature>
<gene>
    <name evidence="2" type="ORF">PSFLO_01989</name>
</gene>
<proteinExistence type="predicted"/>
<dbReference type="Proteomes" id="UP000323386">
    <property type="component" value="Unassembled WGS sequence"/>
</dbReference>